<protein>
    <submittedName>
        <fullName evidence="4">GNAT family N-acetyltransferase</fullName>
    </submittedName>
</protein>
<sequence length="236" mass="26371">MDMNPLYLQTVKAWPPDGAGSLAPAQIRPFAESDRTELLALFGRAREGSPSGSLWGHEESEASIYLTPYMDLEPESLFVAESGGRLVGCLTGCPDSSRLPSEEARTLEAIRRHHLMLRPRLAAFFARSTGDLLWAAARHRPRAAAFEDPRWPAHLHINLVPEARGTGAAENLMTAWFDRLRSTGSPGCHLQTLCENTRALSFFRRMGFTEHGPARLVPGLRYRGQRLHQRTMTWTP</sequence>
<dbReference type="InterPro" id="IPR050832">
    <property type="entry name" value="Bact_Acetyltransf"/>
</dbReference>
<gene>
    <name evidence="4" type="ORF">GCM10009727_64080</name>
</gene>
<dbReference type="Pfam" id="PF00583">
    <property type="entry name" value="Acetyltransf_1"/>
    <property type="match status" value="1"/>
</dbReference>
<organism evidence="4 5">
    <name type="scientific">Actinomadura napierensis</name>
    <dbReference type="NCBI Taxonomy" id="267854"/>
    <lineage>
        <taxon>Bacteria</taxon>
        <taxon>Bacillati</taxon>
        <taxon>Actinomycetota</taxon>
        <taxon>Actinomycetes</taxon>
        <taxon>Streptosporangiales</taxon>
        <taxon>Thermomonosporaceae</taxon>
        <taxon>Actinomadura</taxon>
    </lineage>
</organism>
<keyword evidence="5" id="KW-1185">Reference proteome</keyword>
<dbReference type="InterPro" id="IPR000182">
    <property type="entry name" value="GNAT_dom"/>
</dbReference>
<keyword evidence="2" id="KW-0012">Acyltransferase</keyword>
<dbReference type="InterPro" id="IPR016181">
    <property type="entry name" value="Acyl_CoA_acyltransferase"/>
</dbReference>
<evidence type="ECO:0000256" key="2">
    <source>
        <dbReference type="ARBA" id="ARBA00023315"/>
    </source>
</evidence>
<evidence type="ECO:0000256" key="1">
    <source>
        <dbReference type="ARBA" id="ARBA00022679"/>
    </source>
</evidence>
<keyword evidence="1" id="KW-0808">Transferase</keyword>
<comment type="caution">
    <text evidence="4">The sequence shown here is derived from an EMBL/GenBank/DDBJ whole genome shotgun (WGS) entry which is preliminary data.</text>
</comment>
<evidence type="ECO:0000259" key="3">
    <source>
        <dbReference type="PROSITE" id="PS51186"/>
    </source>
</evidence>
<proteinExistence type="predicted"/>
<dbReference type="PANTHER" id="PTHR43877:SF2">
    <property type="entry name" value="AMINOALKYLPHOSPHONATE N-ACETYLTRANSFERASE-RELATED"/>
    <property type="match status" value="1"/>
</dbReference>
<accession>A0ABN3A7X2</accession>
<dbReference type="SUPFAM" id="SSF55729">
    <property type="entry name" value="Acyl-CoA N-acyltransferases (Nat)"/>
    <property type="match status" value="1"/>
</dbReference>
<feature type="domain" description="N-acetyltransferase" evidence="3">
    <location>
        <begin position="25"/>
        <end position="236"/>
    </location>
</feature>
<dbReference type="EMBL" id="BAAAMR010000070">
    <property type="protein sequence ID" value="GAA2155840.1"/>
    <property type="molecule type" value="Genomic_DNA"/>
</dbReference>
<dbReference type="Proteomes" id="UP001501020">
    <property type="component" value="Unassembled WGS sequence"/>
</dbReference>
<evidence type="ECO:0000313" key="5">
    <source>
        <dbReference type="Proteomes" id="UP001501020"/>
    </source>
</evidence>
<dbReference type="PROSITE" id="PS51186">
    <property type="entry name" value="GNAT"/>
    <property type="match status" value="1"/>
</dbReference>
<dbReference type="Gene3D" id="3.40.630.30">
    <property type="match status" value="1"/>
</dbReference>
<evidence type="ECO:0000313" key="4">
    <source>
        <dbReference type="EMBL" id="GAA2155840.1"/>
    </source>
</evidence>
<name>A0ABN3A7X2_9ACTN</name>
<reference evidence="4 5" key="1">
    <citation type="journal article" date="2019" name="Int. J. Syst. Evol. Microbiol.">
        <title>The Global Catalogue of Microorganisms (GCM) 10K type strain sequencing project: providing services to taxonomists for standard genome sequencing and annotation.</title>
        <authorList>
            <consortium name="The Broad Institute Genomics Platform"/>
            <consortium name="The Broad Institute Genome Sequencing Center for Infectious Disease"/>
            <person name="Wu L."/>
            <person name="Ma J."/>
        </authorList>
    </citation>
    <scope>NUCLEOTIDE SEQUENCE [LARGE SCALE GENOMIC DNA]</scope>
    <source>
        <strain evidence="4 5">JCM 13850</strain>
    </source>
</reference>
<dbReference type="PANTHER" id="PTHR43877">
    <property type="entry name" value="AMINOALKYLPHOSPHONATE N-ACETYLTRANSFERASE-RELATED-RELATED"/>
    <property type="match status" value="1"/>
</dbReference>